<sequence length="384" mass="45219">MSELLEIFEKQKFKSRKEIENYFSVSPFFFKCKFDEDLPNLVLLSYQIKTKFGHSDEKIRKATRQARGIIIDWKEIKIVSYGFDKFFNIHEEHAGKVNFTKAKATEKIDGSLIKISTSCFIDKKPLISTSNCIQAKKAKVAFKGNKSTTYQDLLEETELNKILEEKKLDPNTTYCFELVHPLSTIKINYELKGIFHLTTRSNEPPYKECEVDIGVPKPKEFKFKSLLECYNFARNEFSNKHEGIVVCDLDTYERLKIKSISYLKLLGVDPNVNPKNIYLKLGELIRKNQMDDFYFQDWRPFFDKILFQAGSLANEIHNLISSEKFSFDSIQNSQKWKPMQKIFAQIKYWQQKNENKIPSPDEIKGIIIKMKNFVWFFNEELEKK</sequence>
<name>A0A9Q0RGT1_ANAIG</name>
<evidence type="ECO:0000259" key="1">
    <source>
        <dbReference type="Pfam" id="PF09511"/>
    </source>
</evidence>
<keyword evidence="3" id="KW-1185">Reference proteome</keyword>
<feature type="domain" description="T4 RNA ligase 1-like N-terminal" evidence="1">
    <location>
        <begin position="65"/>
        <end position="248"/>
    </location>
</feature>
<dbReference type="Proteomes" id="UP001149090">
    <property type="component" value="Unassembled WGS sequence"/>
</dbReference>
<proteinExistence type="predicted"/>
<evidence type="ECO:0000313" key="2">
    <source>
        <dbReference type="EMBL" id="KAJ5080426.1"/>
    </source>
</evidence>
<reference evidence="2" key="1">
    <citation type="submission" date="2022-10" db="EMBL/GenBank/DDBJ databases">
        <title>Novel sulphate-reducing endosymbionts in the free-living metamonad Anaeramoeba.</title>
        <authorList>
            <person name="Jerlstrom-Hultqvist J."/>
            <person name="Cepicka I."/>
            <person name="Gallot-Lavallee L."/>
            <person name="Salas-Leiva D."/>
            <person name="Curtis B.A."/>
            <person name="Zahonova K."/>
            <person name="Pipaliya S."/>
            <person name="Dacks J."/>
            <person name="Roger A.J."/>
        </authorList>
    </citation>
    <scope>NUCLEOTIDE SEQUENCE</scope>
    <source>
        <strain evidence="2">BMAN</strain>
    </source>
</reference>
<protein>
    <recommendedName>
        <fullName evidence="1">T4 RNA ligase 1-like N-terminal domain-containing protein</fullName>
    </recommendedName>
</protein>
<gene>
    <name evidence="2" type="ORF">M0811_03911</name>
</gene>
<evidence type="ECO:0000313" key="3">
    <source>
        <dbReference type="Proteomes" id="UP001149090"/>
    </source>
</evidence>
<dbReference type="EMBL" id="JAPDFW010000011">
    <property type="protein sequence ID" value="KAJ5080426.1"/>
    <property type="molecule type" value="Genomic_DNA"/>
</dbReference>
<organism evidence="2 3">
    <name type="scientific">Anaeramoeba ignava</name>
    <name type="common">Anaerobic marine amoeba</name>
    <dbReference type="NCBI Taxonomy" id="1746090"/>
    <lineage>
        <taxon>Eukaryota</taxon>
        <taxon>Metamonada</taxon>
        <taxon>Anaeramoebidae</taxon>
        <taxon>Anaeramoeba</taxon>
    </lineage>
</organism>
<dbReference type="InterPro" id="IPR019039">
    <property type="entry name" value="T4-Rnl1-like_N"/>
</dbReference>
<accession>A0A9Q0RGT1</accession>
<comment type="caution">
    <text evidence="2">The sequence shown here is derived from an EMBL/GenBank/DDBJ whole genome shotgun (WGS) entry which is preliminary data.</text>
</comment>
<dbReference type="AlphaFoldDB" id="A0A9Q0RGT1"/>
<dbReference type="Pfam" id="PF09511">
    <property type="entry name" value="RNA_lig_T4_1"/>
    <property type="match status" value="1"/>
</dbReference>
<dbReference type="OrthoDB" id="431332at2759"/>